<dbReference type="PROSITE" id="PS50206">
    <property type="entry name" value="RHODANESE_3"/>
    <property type="match status" value="1"/>
</dbReference>
<evidence type="ECO:0000256" key="1">
    <source>
        <dbReference type="ARBA" id="ARBA00001231"/>
    </source>
</evidence>
<evidence type="ECO:0000259" key="10">
    <source>
        <dbReference type="PROSITE" id="PS50206"/>
    </source>
</evidence>
<keyword evidence="3" id="KW-0732">Signal</keyword>
<dbReference type="InterPro" id="IPR029018">
    <property type="entry name" value="Hex-like_dom2"/>
</dbReference>
<evidence type="ECO:0000256" key="3">
    <source>
        <dbReference type="ARBA" id="ARBA00022729"/>
    </source>
</evidence>
<feature type="active site" description="Proton donor" evidence="8">
    <location>
        <position position="385"/>
    </location>
</feature>
<dbReference type="Pfam" id="PF00728">
    <property type="entry name" value="Glyco_hydro_20"/>
    <property type="match status" value="1"/>
</dbReference>
<dbReference type="PANTHER" id="PTHR22600">
    <property type="entry name" value="BETA-HEXOSAMINIDASE"/>
    <property type="match status" value="1"/>
</dbReference>
<dbReference type="PRINTS" id="PR00738">
    <property type="entry name" value="GLHYDRLASE20"/>
</dbReference>
<dbReference type="Gene3D" id="3.30.379.10">
    <property type="entry name" value="Chitobiase/beta-hexosaminidase domain 2-like"/>
    <property type="match status" value="1"/>
</dbReference>
<name>A0A9J6CGW6_POLVA</name>
<keyword evidence="9" id="KW-1133">Transmembrane helix</keyword>
<evidence type="ECO:0000313" key="12">
    <source>
        <dbReference type="Proteomes" id="UP001107558"/>
    </source>
</evidence>
<organism evidence="11 12">
    <name type="scientific">Polypedilum vanderplanki</name>
    <name type="common">Sleeping chironomid midge</name>
    <dbReference type="NCBI Taxonomy" id="319348"/>
    <lineage>
        <taxon>Eukaryota</taxon>
        <taxon>Metazoa</taxon>
        <taxon>Ecdysozoa</taxon>
        <taxon>Arthropoda</taxon>
        <taxon>Hexapoda</taxon>
        <taxon>Insecta</taxon>
        <taxon>Pterygota</taxon>
        <taxon>Neoptera</taxon>
        <taxon>Endopterygota</taxon>
        <taxon>Diptera</taxon>
        <taxon>Nematocera</taxon>
        <taxon>Chironomoidea</taxon>
        <taxon>Chironomidae</taxon>
        <taxon>Chironominae</taxon>
        <taxon>Polypedilum</taxon>
        <taxon>Polypedilum</taxon>
    </lineage>
</organism>
<dbReference type="InterPro" id="IPR029019">
    <property type="entry name" value="HEX_eukaryotic_N"/>
</dbReference>
<comment type="caution">
    <text evidence="11">The sequence shown here is derived from an EMBL/GenBank/DDBJ whole genome shotgun (WGS) entry which is preliminary data.</text>
</comment>
<dbReference type="PANTHER" id="PTHR22600:SF26">
    <property type="entry name" value="BETA-N-ACETYLHEXOSAMINIDASE"/>
    <property type="match status" value="1"/>
</dbReference>
<proteinExistence type="inferred from homology"/>
<comment type="similarity">
    <text evidence="2 7">Belongs to the glycosyl hydrolase 20 family.</text>
</comment>
<feature type="domain" description="Rhodanese" evidence="10">
    <location>
        <begin position="474"/>
        <end position="509"/>
    </location>
</feature>
<evidence type="ECO:0000256" key="4">
    <source>
        <dbReference type="ARBA" id="ARBA00022801"/>
    </source>
</evidence>
<comment type="catalytic activity">
    <reaction evidence="1 7">
        <text>Hydrolysis of terminal non-reducing N-acetyl-D-hexosamine residues in N-acetyl-beta-D-hexosaminides.</text>
        <dbReference type="EC" id="3.2.1.52"/>
    </reaction>
</comment>
<evidence type="ECO:0000256" key="7">
    <source>
        <dbReference type="PIRNR" id="PIRNR001093"/>
    </source>
</evidence>
<dbReference type="OrthoDB" id="428480at2759"/>
<evidence type="ECO:0000256" key="8">
    <source>
        <dbReference type="PIRSR" id="PIRSR001093-1"/>
    </source>
</evidence>
<feature type="transmembrane region" description="Helical" evidence="9">
    <location>
        <begin position="7"/>
        <end position="30"/>
    </location>
</feature>
<dbReference type="SUPFAM" id="SSF51445">
    <property type="entry name" value="(Trans)glycosidases"/>
    <property type="match status" value="1"/>
</dbReference>
<dbReference type="EMBL" id="JADBJN010000001">
    <property type="protein sequence ID" value="KAG5681027.1"/>
    <property type="molecule type" value="Genomic_DNA"/>
</dbReference>
<dbReference type="FunFam" id="3.20.20.80:FF:000063">
    <property type="entry name" value="Beta-hexosaminidase"/>
    <property type="match status" value="1"/>
</dbReference>
<dbReference type="SUPFAM" id="SSF55545">
    <property type="entry name" value="beta-N-acetylhexosaminidase-like domain"/>
    <property type="match status" value="1"/>
</dbReference>
<keyword evidence="6 7" id="KW-0326">Glycosidase</keyword>
<gene>
    <name evidence="11" type="ORF">PVAND_010493</name>
</gene>
<dbReference type="InterPro" id="IPR025705">
    <property type="entry name" value="Beta_hexosaminidase_sua/sub"/>
</dbReference>
<dbReference type="GO" id="GO:0016231">
    <property type="term" value="F:beta-N-acetylglucosaminidase activity"/>
    <property type="evidence" value="ECO:0007669"/>
    <property type="project" value="TreeGrafter"/>
</dbReference>
<evidence type="ECO:0000256" key="9">
    <source>
        <dbReference type="SAM" id="Phobius"/>
    </source>
</evidence>
<keyword evidence="12" id="KW-1185">Reference proteome</keyword>
<dbReference type="Proteomes" id="UP001107558">
    <property type="component" value="Chromosome 1"/>
</dbReference>
<sequence>MVTSKKLLFFGFAVVVVFAAIATLITVLVLTNNKEEEKNGEDNESYEGPTFGYLCKDSICVRTEINLSNINDSSSLNVCRLTCNTDIGTLWPKPSGSVAFSKRVAPINPNQITISTNNFKGQTYWQVAWQRFREMLFRKIPTDSKSNSRGKSILIEIIAENDDIDFNYDTFEGYKLRIIEDSSNIYVYISARNFYGTRHALETLSQLVVYDEFNEELVILTYADITDEPKFKHRGISMDTSRTFYPVDVIKRTINGLAMVKLNTFHWHITDAQSFPLEIKSRPELTRLGAYSPDKVYTTSDIRDIVEFAKARGVRVIPEFDAPAHVGEGWQESQLTMCYKDSSQTVGWRGHFDPTKDELYNILEDIYKEIVESFKPIVMHMGGDEVAIDCWNTSQMIKDWMNDRNMETNIEGFMRLWDYFQRNALSKFDAVSNSQLPIILWTSRLTEEPFLTEFLDKNRYIIQVWLDGNDAKIKTLLEAGYKLIISNSDALYLDCGVGWWVNEGLNWCSPYKTWQKIYNNRMESIAGNYIDQILGAEATIWSESIDEGVIDMRIWPRASALAERLWTNPTTPWANAEARLLMNSQLLVEVGELAVEPLQLEWCVQNENECPF</sequence>
<protein>
    <recommendedName>
        <fullName evidence="7">Beta-hexosaminidase</fullName>
        <ecNumber evidence="7">3.2.1.52</ecNumber>
    </recommendedName>
</protein>
<dbReference type="CDD" id="cd06562">
    <property type="entry name" value="GH20_HexA_HexB-like"/>
    <property type="match status" value="1"/>
</dbReference>
<dbReference type="Pfam" id="PF14845">
    <property type="entry name" value="Glycohydro_20b2"/>
    <property type="match status" value="1"/>
</dbReference>
<dbReference type="GO" id="GO:0005886">
    <property type="term" value="C:plasma membrane"/>
    <property type="evidence" value="ECO:0007669"/>
    <property type="project" value="TreeGrafter"/>
</dbReference>
<keyword evidence="5" id="KW-0325">Glycoprotein</keyword>
<dbReference type="InterPro" id="IPR001763">
    <property type="entry name" value="Rhodanese-like_dom"/>
</dbReference>
<keyword evidence="4 7" id="KW-0378">Hydrolase</keyword>
<evidence type="ECO:0000256" key="5">
    <source>
        <dbReference type="ARBA" id="ARBA00023180"/>
    </source>
</evidence>
<dbReference type="EC" id="3.2.1.52" evidence="7"/>
<keyword evidence="9" id="KW-0472">Membrane</keyword>
<evidence type="ECO:0000313" key="11">
    <source>
        <dbReference type="EMBL" id="KAG5681027.1"/>
    </source>
</evidence>
<dbReference type="AlphaFoldDB" id="A0A9J6CGW6"/>
<evidence type="ECO:0000256" key="2">
    <source>
        <dbReference type="ARBA" id="ARBA00006285"/>
    </source>
</evidence>
<dbReference type="InterPro" id="IPR015883">
    <property type="entry name" value="Glyco_hydro_20_cat"/>
</dbReference>
<dbReference type="InterPro" id="IPR017853">
    <property type="entry name" value="GH"/>
</dbReference>
<dbReference type="GO" id="GO:0005975">
    <property type="term" value="P:carbohydrate metabolic process"/>
    <property type="evidence" value="ECO:0007669"/>
    <property type="project" value="InterPro"/>
</dbReference>
<accession>A0A9J6CGW6</accession>
<reference evidence="11" key="1">
    <citation type="submission" date="2021-03" db="EMBL/GenBank/DDBJ databases">
        <title>Chromosome level genome of the anhydrobiotic midge Polypedilum vanderplanki.</title>
        <authorList>
            <person name="Yoshida Y."/>
            <person name="Kikawada T."/>
            <person name="Gusev O."/>
        </authorList>
    </citation>
    <scope>NUCLEOTIDE SEQUENCE</scope>
    <source>
        <strain evidence="11">NIAS01</strain>
        <tissue evidence="11">Whole body or cell culture</tissue>
    </source>
</reference>
<keyword evidence="9" id="KW-0812">Transmembrane</keyword>
<dbReference type="Gene3D" id="3.20.20.80">
    <property type="entry name" value="Glycosidases"/>
    <property type="match status" value="1"/>
</dbReference>
<dbReference type="PIRSF" id="PIRSF001093">
    <property type="entry name" value="B-hxosamndse_ab_euk"/>
    <property type="match status" value="1"/>
</dbReference>
<evidence type="ECO:0000256" key="6">
    <source>
        <dbReference type="ARBA" id="ARBA00023295"/>
    </source>
</evidence>
<dbReference type="GO" id="GO:0030203">
    <property type="term" value="P:glycosaminoglycan metabolic process"/>
    <property type="evidence" value="ECO:0007669"/>
    <property type="project" value="TreeGrafter"/>
</dbReference>